<evidence type="ECO:0000259" key="3">
    <source>
        <dbReference type="PROSITE" id="PS50977"/>
    </source>
</evidence>
<dbReference type="InterPro" id="IPR001647">
    <property type="entry name" value="HTH_TetR"/>
</dbReference>
<name>A0A9D1MVV1_9FIRM</name>
<keyword evidence="1 2" id="KW-0238">DNA-binding</keyword>
<evidence type="ECO:0000313" key="5">
    <source>
        <dbReference type="Proteomes" id="UP000824125"/>
    </source>
</evidence>
<dbReference type="Pfam" id="PF00440">
    <property type="entry name" value="TetR_N"/>
    <property type="match status" value="1"/>
</dbReference>
<dbReference type="AlphaFoldDB" id="A0A9D1MVV1"/>
<organism evidence="4 5">
    <name type="scientific">Candidatus Scybalenecus merdavium</name>
    <dbReference type="NCBI Taxonomy" id="2840939"/>
    <lineage>
        <taxon>Bacteria</taxon>
        <taxon>Bacillati</taxon>
        <taxon>Bacillota</taxon>
        <taxon>Clostridia</taxon>
        <taxon>Eubacteriales</taxon>
        <taxon>Oscillospiraceae</taxon>
        <taxon>Oscillospiraceae incertae sedis</taxon>
        <taxon>Candidatus Scybalenecus</taxon>
    </lineage>
</organism>
<evidence type="ECO:0000256" key="1">
    <source>
        <dbReference type="ARBA" id="ARBA00023125"/>
    </source>
</evidence>
<comment type="caution">
    <text evidence="4">The sequence shown here is derived from an EMBL/GenBank/DDBJ whole genome shotgun (WGS) entry which is preliminary data.</text>
</comment>
<dbReference type="InterPro" id="IPR023772">
    <property type="entry name" value="DNA-bd_HTH_TetR-type_CS"/>
</dbReference>
<dbReference type="Gene3D" id="1.10.357.10">
    <property type="entry name" value="Tetracycline Repressor, domain 2"/>
    <property type="match status" value="1"/>
</dbReference>
<dbReference type="PROSITE" id="PS50977">
    <property type="entry name" value="HTH_TETR_2"/>
    <property type="match status" value="1"/>
</dbReference>
<gene>
    <name evidence="4" type="ORF">IAD23_06710</name>
</gene>
<dbReference type="EMBL" id="DVNM01000036">
    <property type="protein sequence ID" value="HIU69629.1"/>
    <property type="molecule type" value="Genomic_DNA"/>
</dbReference>
<dbReference type="GO" id="GO:0003677">
    <property type="term" value="F:DNA binding"/>
    <property type="evidence" value="ECO:0007669"/>
    <property type="project" value="UniProtKB-UniRule"/>
</dbReference>
<feature type="DNA-binding region" description="H-T-H motif" evidence="2">
    <location>
        <begin position="31"/>
        <end position="50"/>
    </location>
</feature>
<reference evidence="4" key="1">
    <citation type="submission" date="2020-10" db="EMBL/GenBank/DDBJ databases">
        <authorList>
            <person name="Gilroy R."/>
        </authorList>
    </citation>
    <scope>NUCLEOTIDE SEQUENCE</scope>
    <source>
        <strain evidence="4">CHK176-6737</strain>
    </source>
</reference>
<protein>
    <submittedName>
        <fullName evidence="4">TetR/AcrR family transcriptional regulator</fullName>
    </submittedName>
</protein>
<dbReference type="InterPro" id="IPR009057">
    <property type="entry name" value="Homeodomain-like_sf"/>
</dbReference>
<dbReference type="InterPro" id="IPR050109">
    <property type="entry name" value="HTH-type_TetR-like_transc_reg"/>
</dbReference>
<dbReference type="SUPFAM" id="SSF46689">
    <property type="entry name" value="Homeodomain-like"/>
    <property type="match status" value="1"/>
</dbReference>
<dbReference type="GO" id="GO:0006355">
    <property type="term" value="P:regulation of DNA-templated transcription"/>
    <property type="evidence" value="ECO:0007669"/>
    <property type="project" value="UniProtKB-ARBA"/>
</dbReference>
<accession>A0A9D1MVV1</accession>
<sequence>MKQTEKNNTSRLEIIQAAIAEFSSYGPEKMSLNQMCRTHNISKGRLYHHFASKNDIFCACVSYVMEQFVADLVQFEVRPDQSFQENLHNYYVSRIHYWMKFPDHYNMVKLATNNTNTEISKCIQPSIKKYDDAVLNKLVEILRYGKLLQWLNDENLSQGLTNIVRVMNEGLFFPDISRIVNAVRQGRDDVAKQRKDDLIQLYDRFIDTILYGVLPRQ</sequence>
<evidence type="ECO:0000256" key="2">
    <source>
        <dbReference type="PROSITE-ProRule" id="PRU00335"/>
    </source>
</evidence>
<reference evidence="4" key="2">
    <citation type="journal article" date="2021" name="PeerJ">
        <title>Extensive microbial diversity within the chicken gut microbiome revealed by metagenomics and culture.</title>
        <authorList>
            <person name="Gilroy R."/>
            <person name="Ravi A."/>
            <person name="Getino M."/>
            <person name="Pursley I."/>
            <person name="Horton D.L."/>
            <person name="Alikhan N.F."/>
            <person name="Baker D."/>
            <person name="Gharbi K."/>
            <person name="Hall N."/>
            <person name="Watson M."/>
            <person name="Adriaenssens E.M."/>
            <person name="Foster-Nyarko E."/>
            <person name="Jarju S."/>
            <person name="Secka A."/>
            <person name="Antonio M."/>
            <person name="Oren A."/>
            <person name="Chaudhuri R.R."/>
            <person name="La Ragione R."/>
            <person name="Hildebrand F."/>
            <person name="Pallen M.J."/>
        </authorList>
    </citation>
    <scope>NUCLEOTIDE SEQUENCE</scope>
    <source>
        <strain evidence="4">CHK176-6737</strain>
    </source>
</reference>
<feature type="domain" description="HTH tetR-type" evidence="3">
    <location>
        <begin position="8"/>
        <end position="68"/>
    </location>
</feature>
<dbReference type="PANTHER" id="PTHR30328">
    <property type="entry name" value="TRANSCRIPTIONAL REPRESSOR"/>
    <property type="match status" value="1"/>
</dbReference>
<dbReference type="PANTHER" id="PTHR30328:SF54">
    <property type="entry name" value="HTH-TYPE TRANSCRIPTIONAL REPRESSOR SCO4008"/>
    <property type="match status" value="1"/>
</dbReference>
<proteinExistence type="predicted"/>
<dbReference type="Proteomes" id="UP000824125">
    <property type="component" value="Unassembled WGS sequence"/>
</dbReference>
<evidence type="ECO:0000313" key="4">
    <source>
        <dbReference type="EMBL" id="HIU69629.1"/>
    </source>
</evidence>
<dbReference type="PROSITE" id="PS01081">
    <property type="entry name" value="HTH_TETR_1"/>
    <property type="match status" value="1"/>
</dbReference>